<keyword evidence="2" id="KW-1185">Reference proteome</keyword>
<proteinExistence type="predicted"/>
<dbReference type="AlphaFoldDB" id="A0A916QS03"/>
<reference evidence="1" key="2">
    <citation type="submission" date="2020-09" db="EMBL/GenBank/DDBJ databases">
        <authorList>
            <person name="Sun Q."/>
            <person name="Zhou Y."/>
        </authorList>
    </citation>
    <scope>NUCLEOTIDE SEQUENCE</scope>
    <source>
        <strain evidence="1">CGMCC 1.15880</strain>
    </source>
</reference>
<evidence type="ECO:0000313" key="1">
    <source>
        <dbReference type="EMBL" id="GGA06330.1"/>
    </source>
</evidence>
<comment type="caution">
    <text evidence="1">The sequence shown here is derived from an EMBL/GenBank/DDBJ whole genome shotgun (WGS) entry which is preliminary data.</text>
</comment>
<dbReference type="EMBL" id="BMKA01000001">
    <property type="protein sequence ID" value="GGA06330.1"/>
    <property type="molecule type" value="Genomic_DNA"/>
</dbReference>
<reference evidence="1" key="1">
    <citation type="journal article" date="2014" name="Int. J. Syst. Evol. Microbiol.">
        <title>Complete genome sequence of Corynebacterium casei LMG S-19264T (=DSM 44701T), isolated from a smear-ripened cheese.</title>
        <authorList>
            <consortium name="US DOE Joint Genome Institute (JGI-PGF)"/>
            <person name="Walter F."/>
            <person name="Albersmeier A."/>
            <person name="Kalinowski J."/>
            <person name="Ruckert C."/>
        </authorList>
    </citation>
    <scope>NUCLEOTIDE SEQUENCE</scope>
    <source>
        <strain evidence="1">CGMCC 1.15880</strain>
    </source>
</reference>
<accession>A0A916QS03</accession>
<gene>
    <name evidence="1" type="ORF">GCM10011498_02510</name>
</gene>
<dbReference type="Proteomes" id="UP000628017">
    <property type="component" value="Unassembled WGS sequence"/>
</dbReference>
<protein>
    <submittedName>
        <fullName evidence="1">Uncharacterized protein</fullName>
    </submittedName>
</protein>
<name>A0A916QS03_9RHOB</name>
<sequence length="109" mass="12435">MGRIQPLQICGGQVVVNPFHFHSFNAQQAIFRNVSLTVQNPSIAFVRQVEKTRPTRRPRSIFPKYSRRRGISFVSSALTNALRFKSCFNKSAVASQRGPEVFGQYHLRL</sequence>
<evidence type="ECO:0000313" key="2">
    <source>
        <dbReference type="Proteomes" id="UP000628017"/>
    </source>
</evidence>
<organism evidence="1 2">
    <name type="scientific">Neptunicoccus cionae</name>
    <dbReference type="NCBI Taxonomy" id="2035344"/>
    <lineage>
        <taxon>Bacteria</taxon>
        <taxon>Pseudomonadati</taxon>
        <taxon>Pseudomonadota</taxon>
        <taxon>Alphaproteobacteria</taxon>
        <taxon>Rhodobacterales</taxon>
        <taxon>Paracoccaceae</taxon>
        <taxon>Neptunicoccus</taxon>
    </lineage>
</organism>